<evidence type="ECO:0000256" key="7">
    <source>
        <dbReference type="ARBA" id="ARBA00023136"/>
    </source>
</evidence>
<sequence>MREQQENAAVLRVRGLNVDYQTKKGAAKALKDIDFAIHAGERVGLVGESGCGKSTLLKTIMGVLPKNGDVTSGRIELDGVNLLEVDDETRRKARWAEVAMITQSALNALNPVRRVGDQIIEAVRAHRPIDKQEANALVHRLFEMVGVAPERARDYPHQFSGGMRQRAVIAMALALSPKMIVADEPTTALDVIVQDQIFARLRELQAENQFALILVTHDLALVAENCQRVMVMYAGTLVESGPTEEVIAAPKHPYTIGLINAVSVLGSDKQPISIPGSPPDLMEKIDGCRFAQRCPLATSICKDQMPEAVVIASPGGERMVRCHHWQQAEDFALRASNPDVWQSVSAV</sequence>
<dbReference type="GO" id="GO:0016887">
    <property type="term" value="F:ATP hydrolysis activity"/>
    <property type="evidence" value="ECO:0007669"/>
    <property type="project" value="InterPro"/>
</dbReference>
<dbReference type="InterPro" id="IPR050388">
    <property type="entry name" value="ABC_Ni/Peptide_Import"/>
</dbReference>
<evidence type="ECO:0000256" key="6">
    <source>
        <dbReference type="ARBA" id="ARBA00022840"/>
    </source>
</evidence>
<dbReference type="SMART" id="SM00382">
    <property type="entry name" value="AAA"/>
    <property type="match status" value="1"/>
</dbReference>
<proteinExistence type="inferred from homology"/>
<dbReference type="GO" id="GO:0015833">
    <property type="term" value="P:peptide transport"/>
    <property type="evidence" value="ECO:0007669"/>
    <property type="project" value="InterPro"/>
</dbReference>
<dbReference type="Proteomes" id="UP000242763">
    <property type="component" value="Unassembled WGS sequence"/>
</dbReference>
<evidence type="ECO:0000256" key="3">
    <source>
        <dbReference type="ARBA" id="ARBA00022448"/>
    </source>
</evidence>
<dbReference type="Gene3D" id="3.40.50.300">
    <property type="entry name" value="P-loop containing nucleotide triphosphate hydrolases"/>
    <property type="match status" value="1"/>
</dbReference>
<reference evidence="10" key="1">
    <citation type="submission" date="2016-10" db="EMBL/GenBank/DDBJ databases">
        <authorList>
            <person name="Varghese N."/>
            <person name="Submissions S."/>
        </authorList>
    </citation>
    <scope>NUCLEOTIDE SEQUENCE [LARGE SCALE GENOMIC DNA]</scope>
    <source>
        <strain evidence="10">DSM 21857</strain>
    </source>
</reference>
<dbReference type="PANTHER" id="PTHR43297">
    <property type="entry name" value="OLIGOPEPTIDE TRANSPORT ATP-BINDING PROTEIN APPD"/>
    <property type="match status" value="1"/>
</dbReference>
<keyword evidence="7" id="KW-0472">Membrane</keyword>
<keyword evidence="10" id="KW-1185">Reference proteome</keyword>
<dbReference type="GO" id="GO:0055085">
    <property type="term" value="P:transmembrane transport"/>
    <property type="evidence" value="ECO:0007669"/>
    <property type="project" value="UniProtKB-ARBA"/>
</dbReference>
<dbReference type="PROSITE" id="PS00211">
    <property type="entry name" value="ABC_TRANSPORTER_1"/>
    <property type="match status" value="1"/>
</dbReference>
<evidence type="ECO:0000256" key="4">
    <source>
        <dbReference type="ARBA" id="ARBA00022475"/>
    </source>
</evidence>
<dbReference type="InterPro" id="IPR003593">
    <property type="entry name" value="AAA+_ATPase"/>
</dbReference>
<dbReference type="RefSeq" id="WP_091517985.1">
    <property type="nucleotide sequence ID" value="NZ_FORF01000002.1"/>
</dbReference>
<dbReference type="SUPFAM" id="SSF52540">
    <property type="entry name" value="P-loop containing nucleoside triphosphate hydrolases"/>
    <property type="match status" value="1"/>
</dbReference>
<keyword evidence="3" id="KW-0813">Transport</keyword>
<dbReference type="NCBIfam" id="TIGR01727">
    <property type="entry name" value="oligo_HPY"/>
    <property type="match status" value="1"/>
</dbReference>
<dbReference type="Pfam" id="PF00005">
    <property type="entry name" value="ABC_tran"/>
    <property type="match status" value="1"/>
</dbReference>
<accession>A0A1I3I699</accession>
<evidence type="ECO:0000256" key="5">
    <source>
        <dbReference type="ARBA" id="ARBA00022741"/>
    </source>
</evidence>
<dbReference type="InterPro" id="IPR027417">
    <property type="entry name" value="P-loop_NTPase"/>
</dbReference>
<protein>
    <submittedName>
        <fullName evidence="9">Peptide/nickel transport system ATP-binding protein</fullName>
    </submittedName>
</protein>
<dbReference type="InterPro" id="IPR013563">
    <property type="entry name" value="Oligopep_ABC_C"/>
</dbReference>
<dbReference type="GO" id="GO:0005524">
    <property type="term" value="F:ATP binding"/>
    <property type="evidence" value="ECO:0007669"/>
    <property type="project" value="UniProtKB-KW"/>
</dbReference>
<dbReference type="PROSITE" id="PS50893">
    <property type="entry name" value="ABC_TRANSPORTER_2"/>
    <property type="match status" value="1"/>
</dbReference>
<dbReference type="CDD" id="cd03257">
    <property type="entry name" value="ABC_NikE_OppD_transporters"/>
    <property type="match status" value="1"/>
</dbReference>
<name>A0A1I3I699_9HYPH</name>
<dbReference type="PANTHER" id="PTHR43297:SF2">
    <property type="entry name" value="DIPEPTIDE TRANSPORT ATP-BINDING PROTEIN DPPD"/>
    <property type="match status" value="1"/>
</dbReference>
<evidence type="ECO:0000259" key="8">
    <source>
        <dbReference type="PROSITE" id="PS50893"/>
    </source>
</evidence>
<dbReference type="EMBL" id="FORF01000002">
    <property type="protein sequence ID" value="SFI43273.1"/>
    <property type="molecule type" value="Genomic_DNA"/>
</dbReference>
<feature type="domain" description="ABC transporter" evidence="8">
    <location>
        <begin position="13"/>
        <end position="259"/>
    </location>
</feature>
<evidence type="ECO:0000313" key="9">
    <source>
        <dbReference type="EMBL" id="SFI43273.1"/>
    </source>
</evidence>
<dbReference type="FunFam" id="3.40.50.300:FF:000016">
    <property type="entry name" value="Oligopeptide ABC transporter ATP-binding component"/>
    <property type="match status" value="1"/>
</dbReference>
<evidence type="ECO:0000256" key="2">
    <source>
        <dbReference type="ARBA" id="ARBA00005417"/>
    </source>
</evidence>
<evidence type="ECO:0000313" key="10">
    <source>
        <dbReference type="Proteomes" id="UP000242763"/>
    </source>
</evidence>
<keyword evidence="6 9" id="KW-0067">ATP-binding</keyword>
<dbReference type="STRING" id="1121003.SAMN03080618_00408"/>
<keyword evidence="4" id="KW-1003">Cell membrane</keyword>
<dbReference type="OrthoDB" id="9815712at2"/>
<dbReference type="Pfam" id="PF08352">
    <property type="entry name" value="oligo_HPY"/>
    <property type="match status" value="1"/>
</dbReference>
<evidence type="ECO:0000256" key="1">
    <source>
        <dbReference type="ARBA" id="ARBA00004417"/>
    </source>
</evidence>
<comment type="subcellular location">
    <subcellularLocation>
        <location evidence="1">Cell inner membrane</location>
        <topology evidence="1">Peripheral membrane protein</topology>
    </subcellularLocation>
</comment>
<comment type="similarity">
    <text evidence="2">Belongs to the ABC transporter superfamily.</text>
</comment>
<organism evidence="9 10">
    <name type="scientific">Aquamicrobium aerolatum DSM 21857</name>
    <dbReference type="NCBI Taxonomy" id="1121003"/>
    <lineage>
        <taxon>Bacteria</taxon>
        <taxon>Pseudomonadati</taxon>
        <taxon>Pseudomonadota</taxon>
        <taxon>Alphaproteobacteria</taxon>
        <taxon>Hyphomicrobiales</taxon>
        <taxon>Phyllobacteriaceae</taxon>
        <taxon>Aerobium</taxon>
    </lineage>
</organism>
<dbReference type="InterPro" id="IPR017871">
    <property type="entry name" value="ABC_transporter-like_CS"/>
</dbReference>
<dbReference type="AlphaFoldDB" id="A0A1I3I699"/>
<gene>
    <name evidence="9" type="ORF">SAMN03080618_00408</name>
</gene>
<dbReference type="InterPro" id="IPR003439">
    <property type="entry name" value="ABC_transporter-like_ATP-bd"/>
</dbReference>
<keyword evidence="5" id="KW-0547">Nucleotide-binding</keyword>
<dbReference type="GO" id="GO:0005886">
    <property type="term" value="C:plasma membrane"/>
    <property type="evidence" value="ECO:0007669"/>
    <property type="project" value="UniProtKB-SubCell"/>
</dbReference>